<reference evidence="2" key="1">
    <citation type="submission" date="2021-03" db="EMBL/GenBank/DDBJ databases">
        <title>Draft genome sequence of rust myrtle Austropuccinia psidii MF-1, a brazilian biotype.</title>
        <authorList>
            <person name="Quecine M.C."/>
            <person name="Pachon D.M.R."/>
            <person name="Bonatelli M.L."/>
            <person name="Correr F.H."/>
            <person name="Franceschini L.M."/>
            <person name="Leite T.F."/>
            <person name="Margarido G.R.A."/>
            <person name="Almeida C.A."/>
            <person name="Ferrarezi J.A."/>
            <person name="Labate C.A."/>
        </authorList>
    </citation>
    <scope>NUCLEOTIDE SEQUENCE</scope>
    <source>
        <strain evidence="2">MF-1</strain>
    </source>
</reference>
<evidence type="ECO:0000256" key="1">
    <source>
        <dbReference type="SAM" id="MobiDB-lite"/>
    </source>
</evidence>
<dbReference type="EMBL" id="AVOT02021354">
    <property type="protein sequence ID" value="MBW0510134.1"/>
    <property type="molecule type" value="Genomic_DNA"/>
</dbReference>
<protein>
    <submittedName>
        <fullName evidence="2">Uncharacterized protein</fullName>
    </submittedName>
</protein>
<name>A0A9Q3DVR2_9BASI</name>
<proteinExistence type="predicted"/>
<evidence type="ECO:0000313" key="2">
    <source>
        <dbReference type="EMBL" id="MBW0510134.1"/>
    </source>
</evidence>
<comment type="caution">
    <text evidence="2">The sequence shown here is derived from an EMBL/GenBank/DDBJ whole genome shotgun (WGS) entry which is preliminary data.</text>
</comment>
<evidence type="ECO:0000313" key="3">
    <source>
        <dbReference type="Proteomes" id="UP000765509"/>
    </source>
</evidence>
<organism evidence="2 3">
    <name type="scientific">Austropuccinia psidii MF-1</name>
    <dbReference type="NCBI Taxonomy" id="1389203"/>
    <lineage>
        <taxon>Eukaryota</taxon>
        <taxon>Fungi</taxon>
        <taxon>Dikarya</taxon>
        <taxon>Basidiomycota</taxon>
        <taxon>Pucciniomycotina</taxon>
        <taxon>Pucciniomycetes</taxon>
        <taxon>Pucciniales</taxon>
        <taxon>Sphaerophragmiaceae</taxon>
        <taxon>Austropuccinia</taxon>
    </lineage>
</organism>
<feature type="region of interest" description="Disordered" evidence="1">
    <location>
        <begin position="65"/>
        <end position="102"/>
    </location>
</feature>
<accession>A0A9Q3DVR2</accession>
<dbReference type="Proteomes" id="UP000765509">
    <property type="component" value="Unassembled WGS sequence"/>
</dbReference>
<gene>
    <name evidence="2" type="ORF">O181_049849</name>
</gene>
<dbReference type="AlphaFoldDB" id="A0A9Q3DVR2"/>
<keyword evidence="3" id="KW-1185">Reference proteome</keyword>
<feature type="compositionally biased region" description="Polar residues" evidence="1">
    <location>
        <begin position="88"/>
        <end position="102"/>
    </location>
</feature>
<sequence length="154" mass="16876">MVEGHNSYCLFNTYVSTIYVTHDFSFLYNRPLWPTYCPTKGSPTAPTFPSSLVLMNAQILSVPAPSEVVTSDSKNKSGSESEDIPPDNSLSQVKPTYLQPSPVSDYTPPATIWACDLISDIAPSNTDSSISKKISFPLKGPKNHHIDLLVLKLD</sequence>